<organism evidence="1 2">
    <name type="scientific">Ataeniobius toweri</name>
    <dbReference type="NCBI Taxonomy" id="208326"/>
    <lineage>
        <taxon>Eukaryota</taxon>
        <taxon>Metazoa</taxon>
        <taxon>Chordata</taxon>
        <taxon>Craniata</taxon>
        <taxon>Vertebrata</taxon>
        <taxon>Euteleostomi</taxon>
        <taxon>Actinopterygii</taxon>
        <taxon>Neopterygii</taxon>
        <taxon>Teleostei</taxon>
        <taxon>Neoteleostei</taxon>
        <taxon>Acanthomorphata</taxon>
        <taxon>Ovalentaria</taxon>
        <taxon>Atherinomorphae</taxon>
        <taxon>Cyprinodontiformes</taxon>
        <taxon>Goodeidae</taxon>
        <taxon>Ataeniobius</taxon>
    </lineage>
</organism>
<name>A0ABU7AWU1_9TELE</name>
<accession>A0ABU7AWU1</accession>
<protein>
    <submittedName>
        <fullName evidence="1">Uncharacterized protein</fullName>
    </submittedName>
</protein>
<keyword evidence="2" id="KW-1185">Reference proteome</keyword>
<dbReference type="EMBL" id="JAHUTI010030294">
    <property type="protein sequence ID" value="MED6241915.1"/>
    <property type="molecule type" value="Genomic_DNA"/>
</dbReference>
<evidence type="ECO:0000313" key="1">
    <source>
        <dbReference type="EMBL" id="MED6241915.1"/>
    </source>
</evidence>
<proteinExistence type="predicted"/>
<dbReference type="Proteomes" id="UP001345963">
    <property type="component" value="Unassembled WGS sequence"/>
</dbReference>
<reference evidence="1 2" key="1">
    <citation type="submission" date="2021-07" db="EMBL/GenBank/DDBJ databases">
        <authorList>
            <person name="Palmer J.M."/>
        </authorList>
    </citation>
    <scope>NUCLEOTIDE SEQUENCE [LARGE SCALE GENOMIC DNA]</scope>
    <source>
        <strain evidence="1 2">AT_MEX2019</strain>
        <tissue evidence="1">Muscle</tissue>
    </source>
</reference>
<gene>
    <name evidence="1" type="ORF">ATANTOWER_029964</name>
</gene>
<sequence>MESSPYGAVYLSPPPDNSWRRSSPTAGFLLLGDFVLSLQDHRTTGDVRSWNTMLEQDCPFLLQYASLAICQSPCLVFFPGTDPDAGQAQRWAQCNSLCCGRPTPCHC</sequence>
<evidence type="ECO:0000313" key="2">
    <source>
        <dbReference type="Proteomes" id="UP001345963"/>
    </source>
</evidence>
<comment type="caution">
    <text evidence="1">The sequence shown here is derived from an EMBL/GenBank/DDBJ whole genome shotgun (WGS) entry which is preliminary data.</text>
</comment>